<reference evidence="3 4" key="1">
    <citation type="submission" date="2024-03" db="EMBL/GenBank/DDBJ databases">
        <title>Human intestinal bacterial collection.</title>
        <authorList>
            <person name="Pauvert C."/>
            <person name="Hitch T.C.A."/>
            <person name="Clavel T."/>
        </authorList>
    </citation>
    <scope>NUCLEOTIDE SEQUENCE [LARGE SCALE GENOMIC DNA]</scope>
    <source>
        <strain evidence="3 4">CLA-AA-H132</strain>
    </source>
</reference>
<dbReference type="PROSITE" id="PS51096">
    <property type="entry name" value="PTS_EIIA_TYPE_4"/>
    <property type="match status" value="1"/>
</dbReference>
<dbReference type="RefSeq" id="WP_349164450.1">
    <property type="nucleotide sequence ID" value="NZ_JBBMFE010000006.1"/>
</dbReference>
<proteinExistence type="predicted"/>
<dbReference type="InterPro" id="IPR051471">
    <property type="entry name" value="Bacterial_PTS_sugar_comp"/>
</dbReference>
<evidence type="ECO:0000259" key="2">
    <source>
        <dbReference type="PROSITE" id="PS51096"/>
    </source>
</evidence>
<gene>
    <name evidence="3" type="ORF">WMO29_08245</name>
</gene>
<evidence type="ECO:0000313" key="4">
    <source>
        <dbReference type="Proteomes" id="UP001438008"/>
    </source>
</evidence>
<evidence type="ECO:0000256" key="1">
    <source>
        <dbReference type="ARBA" id="ARBA00022679"/>
    </source>
</evidence>
<name>A0ABV1FHD8_9FIRM</name>
<keyword evidence="4" id="KW-1185">Reference proteome</keyword>
<dbReference type="PANTHER" id="PTHR33799:SF1">
    <property type="entry name" value="PTS SYSTEM MANNOSE-SPECIFIC EIIAB COMPONENT-RELATED"/>
    <property type="match status" value="1"/>
</dbReference>
<dbReference type="InterPro" id="IPR004701">
    <property type="entry name" value="PTS_EIIA_man-typ"/>
</dbReference>
<accession>A0ABV1FHD8</accession>
<keyword evidence="1" id="KW-0808">Transferase</keyword>
<organism evidence="3 4">
    <name type="scientific">Laedolimicola intestinihominis</name>
    <dbReference type="NCBI Taxonomy" id="3133166"/>
    <lineage>
        <taxon>Bacteria</taxon>
        <taxon>Bacillati</taxon>
        <taxon>Bacillota</taxon>
        <taxon>Clostridia</taxon>
        <taxon>Lachnospirales</taxon>
        <taxon>Lachnospiraceae</taxon>
        <taxon>Laedolimicola</taxon>
    </lineage>
</organism>
<dbReference type="Gene3D" id="3.40.50.510">
    <property type="entry name" value="Phosphotransferase system, mannose-type IIA component"/>
    <property type="match status" value="1"/>
</dbReference>
<dbReference type="EMBL" id="JBBMFE010000006">
    <property type="protein sequence ID" value="MEQ2472480.1"/>
    <property type="molecule type" value="Genomic_DNA"/>
</dbReference>
<protein>
    <recommendedName>
        <fullName evidence="2">PTS EIIA type-4 domain-containing protein</fullName>
    </recommendedName>
</protein>
<evidence type="ECO:0000313" key="3">
    <source>
        <dbReference type="EMBL" id="MEQ2472480.1"/>
    </source>
</evidence>
<sequence>MIRFLIASHGRLADGFKSTVEVIIGKDVADKIETVSAFIGESIEDAKGRLEAVVKAIPKEEQVIIFSDIMHGSVNQYLMPFVDDERVFLITGTSFPLVCDIIIQYCFYEDAKVAPEELAAAVERAKDEIIFVNQAMKKEQSEKNEDDFFE</sequence>
<dbReference type="Proteomes" id="UP001438008">
    <property type="component" value="Unassembled WGS sequence"/>
</dbReference>
<dbReference type="SUPFAM" id="SSF53062">
    <property type="entry name" value="PTS system fructose IIA component-like"/>
    <property type="match status" value="1"/>
</dbReference>
<dbReference type="PANTHER" id="PTHR33799">
    <property type="entry name" value="PTS PERMEASE-RELATED-RELATED"/>
    <property type="match status" value="1"/>
</dbReference>
<dbReference type="Pfam" id="PF03610">
    <property type="entry name" value="EIIA-man"/>
    <property type="match status" value="1"/>
</dbReference>
<feature type="domain" description="PTS EIIA type-4" evidence="2">
    <location>
        <begin position="1"/>
        <end position="129"/>
    </location>
</feature>
<dbReference type="InterPro" id="IPR036662">
    <property type="entry name" value="PTS_EIIA_man-typ_sf"/>
</dbReference>
<comment type="caution">
    <text evidence="3">The sequence shown here is derived from an EMBL/GenBank/DDBJ whole genome shotgun (WGS) entry which is preliminary data.</text>
</comment>